<dbReference type="CDD" id="cd00060">
    <property type="entry name" value="FHA"/>
    <property type="match status" value="1"/>
</dbReference>
<dbReference type="EMBL" id="CAIZ01000025">
    <property type="protein sequence ID" value="CCH68853.1"/>
    <property type="molecule type" value="Genomic_DNA"/>
</dbReference>
<dbReference type="PANTHER" id="PTHR23308">
    <property type="entry name" value="NUCLEAR INHIBITOR OF PROTEIN PHOSPHATASE-1"/>
    <property type="match status" value="1"/>
</dbReference>
<feature type="compositionally biased region" description="Low complexity" evidence="2">
    <location>
        <begin position="153"/>
        <end position="164"/>
    </location>
</feature>
<comment type="caution">
    <text evidence="4">The sequence shown here is derived from an EMBL/GenBank/DDBJ whole genome shotgun (WGS) entry which is preliminary data.</text>
</comment>
<dbReference type="STRING" id="1193181.BN10_1200006"/>
<dbReference type="InterPro" id="IPR022128">
    <property type="entry name" value="FhaA_N"/>
</dbReference>
<dbReference type="InterPro" id="IPR000253">
    <property type="entry name" value="FHA_dom"/>
</dbReference>
<dbReference type="Pfam" id="PF00498">
    <property type="entry name" value="FHA"/>
    <property type="match status" value="1"/>
</dbReference>
<dbReference type="SMART" id="SM00240">
    <property type="entry name" value="FHA"/>
    <property type="match status" value="1"/>
</dbReference>
<gene>
    <name evidence="4" type="ORF">BN10_1200006</name>
</gene>
<dbReference type="Proteomes" id="UP000013167">
    <property type="component" value="Unassembled WGS sequence"/>
</dbReference>
<feature type="region of interest" description="Disordered" evidence="2">
    <location>
        <begin position="117"/>
        <end position="180"/>
    </location>
</feature>
<dbReference type="eggNOG" id="COG1716">
    <property type="taxonomic scope" value="Bacteria"/>
</dbReference>
<keyword evidence="5" id="KW-1185">Reference proteome</keyword>
<proteinExistence type="predicted"/>
<dbReference type="Gene3D" id="3.30.2320.60">
    <property type="entry name" value="FhaA, phosphopeptide-binding domain (DUF3662)"/>
    <property type="match status" value="1"/>
</dbReference>
<name>N0DXM7_9MICO</name>
<organism evidence="4 5">
    <name type="scientific">Phycicoccus elongatus Lp2</name>
    <dbReference type="NCBI Taxonomy" id="1193181"/>
    <lineage>
        <taxon>Bacteria</taxon>
        <taxon>Bacillati</taxon>
        <taxon>Actinomycetota</taxon>
        <taxon>Actinomycetes</taxon>
        <taxon>Micrococcales</taxon>
        <taxon>Intrasporangiaceae</taxon>
        <taxon>Phycicoccus</taxon>
    </lineage>
</organism>
<evidence type="ECO:0000259" key="3">
    <source>
        <dbReference type="PROSITE" id="PS50006"/>
    </source>
</evidence>
<dbReference type="RefSeq" id="WP_010851708.1">
    <property type="nucleotide sequence ID" value="NZ_HF570956.1"/>
</dbReference>
<reference evidence="4 5" key="1">
    <citation type="journal article" date="2013" name="ISME J.">
        <title>A metabolic model for members of the genus Tetrasphaera involved in enhanced biological phosphorus removal.</title>
        <authorList>
            <person name="Kristiansen R."/>
            <person name="Nguyen H.T.T."/>
            <person name="Saunders A.M."/>
            <person name="Nielsen J.L."/>
            <person name="Wimmer R."/>
            <person name="Le V.Q."/>
            <person name="McIlroy S.J."/>
            <person name="Petrovski S."/>
            <person name="Seviour R.J."/>
            <person name="Calteau A."/>
            <person name="Nielsen K.L."/>
            <person name="Nielsen P.H."/>
        </authorList>
    </citation>
    <scope>NUCLEOTIDE SEQUENCE [LARGE SCALE GENOMIC DNA]</scope>
    <source>
        <strain evidence="4 5">Lp2</strain>
    </source>
</reference>
<dbReference type="OrthoDB" id="151099at2"/>
<dbReference type="InterPro" id="IPR008984">
    <property type="entry name" value="SMAD_FHA_dom_sf"/>
</dbReference>
<keyword evidence="1" id="KW-0597">Phosphoprotein</keyword>
<dbReference type="SUPFAM" id="SSF49879">
    <property type="entry name" value="SMAD/FHA domain"/>
    <property type="match status" value="1"/>
</dbReference>
<evidence type="ECO:0000313" key="4">
    <source>
        <dbReference type="EMBL" id="CCH68853.1"/>
    </source>
</evidence>
<evidence type="ECO:0000256" key="2">
    <source>
        <dbReference type="SAM" id="MobiDB-lite"/>
    </source>
</evidence>
<evidence type="ECO:0000256" key="1">
    <source>
        <dbReference type="ARBA" id="ARBA00022553"/>
    </source>
</evidence>
<dbReference type="Pfam" id="PF12401">
    <property type="entry name" value="FhaA_N"/>
    <property type="match status" value="1"/>
</dbReference>
<sequence length="278" mass="30238">MGLFDRVEGKLERAYNGIFARAFRAEVQPVEIASAIRRAMDDRASHAGRGRAIVPNVFTIELSDTDHDRLTDDPEVAEELVVAAEEHVASQHYTAGGPIRISLTNGGDLETGVFRVRPSTARHPKAESAPSPVHDRYAAAPGDLDEDDDDGLEAPPASVPAARVAEPEHRPAPKPAKVRASDRPCLIVDGHRYLLMGAINVLGRDDDADIILDDPGVSRRHSEIRVSIDGPHFVALIRDLGSTNGTFVNGERVDSEHLRDGDQVTIGRTSMTYRAKRP</sequence>
<accession>N0DXM7</accession>
<dbReference type="AlphaFoldDB" id="N0DXM7"/>
<dbReference type="InterPro" id="IPR042287">
    <property type="entry name" value="FhaA_N_sf"/>
</dbReference>
<dbReference type="Gene3D" id="2.60.200.20">
    <property type="match status" value="1"/>
</dbReference>
<evidence type="ECO:0000313" key="5">
    <source>
        <dbReference type="Proteomes" id="UP000013167"/>
    </source>
</evidence>
<dbReference type="PROSITE" id="PS50006">
    <property type="entry name" value="FHA_DOMAIN"/>
    <property type="match status" value="1"/>
</dbReference>
<feature type="compositionally biased region" description="Acidic residues" evidence="2">
    <location>
        <begin position="143"/>
        <end position="152"/>
    </location>
</feature>
<feature type="domain" description="FHA" evidence="3">
    <location>
        <begin position="200"/>
        <end position="253"/>
    </location>
</feature>
<dbReference type="InterPro" id="IPR050923">
    <property type="entry name" value="Cell_Proc_Reg/RNA_Proc"/>
</dbReference>
<dbReference type="HOGENOM" id="CLU_047963_1_1_11"/>
<protein>
    <recommendedName>
        <fullName evidence="3">FHA domain-containing protein</fullName>
    </recommendedName>
</protein>